<dbReference type="RefSeq" id="WP_101287593.1">
    <property type="nucleotide sequence ID" value="NZ_FOUQ01000001.1"/>
</dbReference>
<dbReference type="InterPro" id="IPR051678">
    <property type="entry name" value="AGP_Transferase"/>
</dbReference>
<accession>A0A1I4QR26</accession>
<dbReference type="GO" id="GO:0016740">
    <property type="term" value="F:transferase activity"/>
    <property type="evidence" value="ECO:0007669"/>
    <property type="project" value="UniProtKB-KW"/>
</dbReference>
<dbReference type="InterPro" id="IPR002575">
    <property type="entry name" value="Aminoglycoside_PTrfase"/>
</dbReference>
<dbReference type="OrthoDB" id="179763at2"/>
<sequence length="248" mass="26978">MNEIGCRVGSGKDAEVFEYGERVLKLFRSGASKAAAFREAANLALVERLDLPTPRVHSVDDHDGRWGLVMDRASGRSFAEQMVTDARSKCIEEMARLHCQLHQKPGSGLPSLKTRLSTNIRRTDHIEPVSRDRLLRQLDALPEGESLCHGDFHPWNIHGTADQVTILDWLDASCGHPAADVCRSYVLIHGVDGALATDYVDAYSGLTGTAVADIMAWLPPTAAARLAEGVPAETESLRRLAGLSALDT</sequence>
<dbReference type="PANTHER" id="PTHR21310:SF15">
    <property type="entry name" value="AMINOGLYCOSIDE PHOSPHOTRANSFERASE DOMAIN-CONTAINING PROTEIN"/>
    <property type="match status" value="1"/>
</dbReference>
<name>A0A1I4QR26_9HYPH</name>
<organism evidence="2 3">
    <name type="scientific">Pleomorphomonas diazotrophica</name>
    <dbReference type="NCBI Taxonomy" id="1166257"/>
    <lineage>
        <taxon>Bacteria</taxon>
        <taxon>Pseudomonadati</taxon>
        <taxon>Pseudomonadota</taxon>
        <taxon>Alphaproteobacteria</taxon>
        <taxon>Hyphomicrobiales</taxon>
        <taxon>Pleomorphomonadaceae</taxon>
        <taxon>Pleomorphomonas</taxon>
    </lineage>
</organism>
<dbReference type="InterPro" id="IPR011009">
    <property type="entry name" value="Kinase-like_dom_sf"/>
</dbReference>
<proteinExistence type="predicted"/>
<dbReference type="Proteomes" id="UP000233491">
    <property type="component" value="Unassembled WGS sequence"/>
</dbReference>
<feature type="domain" description="Aminoglycoside phosphotransferase" evidence="1">
    <location>
        <begin position="20"/>
        <end position="207"/>
    </location>
</feature>
<dbReference type="Gene3D" id="3.90.1200.10">
    <property type="match status" value="1"/>
</dbReference>
<protein>
    <submittedName>
        <fullName evidence="2">Aminoglycoside phosphotransferase family protein</fullName>
    </submittedName>
</protein>
<keyword evidence="3" id="KW-1185">Reference proteome</keyword>
<gene>
    <name evidence="2" type="ORF">CXZ10_03785</name>
</gene>
<dbReference type="PANTHER" id="PTHR21310">
    <property type="entry name" value="AMINOGLYCOSIDE PHOSPHOTRANSFERASE-RELATED-RELATED"/>
    <property type="match status" value="1"/>
</dbReference>
<dbReference type="Pfam" id="PF01636">
    <property type="entry name" value="APH"/>
    <property type="match status" value="1"/>
</dbReference>
<keyword evidence="2" id="KW-0808">Transferase</keyword>
<reference evidence="2 3" key="1">
    <citation type="submission" date="2017-12" db="EMBL/GenBank/DDBJ databases">
        <title>Anaerobic carbon monoxide metabolism by Pleomorphomonas carboxyditropha sp. nov., a new mesophilic hydrogenogenic carboxidotroph.</title>
        <authorList>
            <person name="Esquivel-Elizondo S."/>
            <person name="Krajmalnik-Brown R."/>
        </authorList>
    </citation>
    <scope>NUCLEOTIDE SEQUENCE [LARGE SCALE GENOMIC DNA]</scope>
    <source>
        <strain evidence="2 3">R5-392</strain>
    </source>
</reference>
<dbReference type="SUPFAM" id="SSF56112">
    <property type="entry name" value="Protein kinase-like (PK-like)"/>
    <property type="match status" value="1"/>
</dbReference>
<evidence type="ECO:0000259" key="1">
    <source>
        <dbReference type="Pfam" id="PF01636"/>
    </source>
</evidence>
<evidence type="ECO:0000313" key="2">
    <source>
        <dbReference type="EMBL" id="PKR90500.1"/>
    </source>
</evidence>
<comment type="caution">
    <text evidence="2">The sequence shown here is derived from an EMBL/GenBank/DDBJ whole genome shotgun (WGS) entry which is preliminary data.</text>
</comment>
<evidence type="ECO:0000313" key="3">
    <source>
        <dbReference type="Proteomes" id="UP000233491"/>
    </source>
</evidence>
<dbReference type="AlphaFoldDB" id="A0A1I4QR26"/>
<dbReference type="EMBL" id="PJNW01000002">
    <property type="protein sequence ID" value="PKR90500.1"/>
    <property type="molecule type" value="Genomic_DNA"/>
</dbReference>